<dbReference type="InterPro" id="IPR018062">
    <property type="entry name" value="HTH_AraC-typ_CS"/>
</dbReference>
<dbReference type="SMART" id="SM00342">
    <property type="entry name" value="HTH_ARAC"/>
    <property type="match status" value="1"/>
</dbReference>
<evidence type="ECO:0000313" key="7">
    <source>
        <dbReference type="Proteomes" id="UP001469365"/>
    </source>
</evidence>
<dbReference type="SUPFAM" id="SSF53807">
    <property type="entry name" value="Helical backbone' metal receptor"/>
    <property type="match status" value="1"/>
</dbReference>
<dbReference type="EMBL" id="JBBPCC010000002">
    <property type="protein sequence ID" value="MEK8127123.1"/>
    <property type="molecule type" value="Genomic_DNA"/>
</dbReference>
<feature type="domain" description="HTH araC/xylS-type" evidence="4">
    <location>
        <begin position="177"/>
        <end position="275"/>
    </location>
</feature>
<dbReference type="InterPro" id="IPR018060">
    <property type="entry name" value="HTH_AraC"/>
</dbReference>
<evidence type="ECO:0000256" key="1">
    <source>
        <dbReference type="ARBA" id="ARBA00023015"/>
    </source>
</evidence>
<keyword evidence="2" id="KW-0238">DNA-binding</keyword>
<dbReference type="PROSITE" id="PS01124">
    <property type="entry name" value="HTH_ARAC_FAMILY_2"/>
    <property type="match status" value="1"/>
</dbReference>
<dbReference type="InterPro" id="IPR003313">
    <property type="entry name" value="AraC-bd"/>
</dbReference>
<reference evidence="6 7" key="1">
    <citation type="submission" date="2024-04" db="EMBL/GenBank/DDBJ databases">
        <title>draft genome sequnece of Paenibacillus filicis.</title>
        <authorList>
            <person name="Kim D.-U."/>
        </authorList>
    </citation>
    <scope>NUCLEOTIDE SEQUENCE [LARGE SCALE GENOMIC DNA]</scope>
    <source>
        <strain evidence="6 7">KACC14197</strain>
    </source>
</reference>
<keyword evidence="7" id="KW-1185">Reference proteome</keyword>
<dbReference type="PROSITE" id="PS50983">
    <property type="entry name" value="FE_B12_PBP"/>
    <property type="match status" value="1"/>
</dbReference>
<comment type="caution">
    <text evidence="6">The sequence shown here is derived from an EMBL/GenBank/DDBJ whole genome shotgun (WGS) entry which is preliminary data.</text>
</comment>
<dbReference type="SUPFAM" id="SSF51215">
    <property type="entry name" value="Regulatory protein AraC"/>
    <property type="match status" value="1"/>
</dbReference>
<evidence type="ECO:0000256" key="3">
    <source>
        <dbReference type="ARBA" id="ARBA00023163"/>
    </source>
</evidence>
<dbReference type="PROSITE" id="PS00041">
    <property type="entry name" value="HTH_ARAC_FAMILY_1"/>
    <property type="match status" value="1"/>
</dbReference>
<dbReference type="InterPro" id="IPR037923">
    <property type="entry name" value="HTH-like"/>
</dbReference>
<dbReference type="PANTHER" id="PTHR43280">
    <property type="entry name" value="ARAC-FAMILY TRANSCRIPTIONAL REGULATOR"/>
    <property type="match status" value="1"/>
</dbReference>
<dbReference type="Pfam" id="PF02311">
    <property type="entry name" value="AraC_binding"/>
    <property type="match status" value="1"/>
</dbReference>
<evidence type="ECO:0000259" key="5">
    <source>
        <dbReference type="PROSITE" id="PS50983"/>
    </source>
</evidence>
<sequence>MNNLVSEWAESHFPLYTAVGIHSLYTTSNLPIFKIQESHTVLLIIAGGKGILRINDQTWELSEGNVVLLPAHGQAALITNPLHPLHAYKLTIGIREPMQPAQAGVIVRSSEVVFSASFQLLANEPSMVSQVEELYLHRSPADEARHVENQILFHQILLQLLKKRDAKYAASEQPSMERSITYLENHFVHKITREQLAEMAGITPSHYSILFKQLKGFSPKEYLSRLRVHRAIELMIGGSLTLREIALQVGYKDEFYLSRRFKQQTGAAPSAYNRLSPQRVAVLLTPYASHLLLLGVEPAVTISDNSEYVNIPDIQLPSTMKFVNTDSSAQQVKSVLLENRIELILAAKQHLHQYGLNHMQLRAVAPVIEIEWMEMGWKEHLRLIARAVQQSERAERWLADFEQEERSARLQLQQSSGEAAKEVVTILVLRPEELLVYGARNVGYVIYQSLGLRPPPKIEREMQEKKDQFHSIPIGLPELADYAGDRLLVIVFPDEKGSTAHAESIFQSAEWNKLSAVRNNRVHHLEEEAWIPYNPVSIRLQLQRAVGLWTDHQ</sequence>
<dbReference type="PANTHER" id="PTHR43280:SF28">
    <property type="entry name" value="HTH-TYPE TRANSCRIPTIONAL ACTIVATOR RHAS"/>
    <property type="match status" value="1"/>
</dbReference>
<dbReference type="Proteomes" id="UP001469365">
    <property type="component" value="Unassembled WGS sequence"/>
</dbReference>
<dbReference type="InterPro" id="IPR002491">
    <property type="entry name" value="ABC_transptr_periplasmic_BD"/>
</dbReference>
<evidence type="ECO:0000256" key="2">
    <source>
        <dbReference type="ARBA" id="ARBA00023125"/>
    </source>
</evidence>
<dbReference type="Gene3D" id="3.40.50.1980">
    <property type="entry name" value="Nitrogenase molybdenum iron protein domain"/>
    <property type="match status" value="2"/>
</dbReference>
<proteinExistence type="predicted"/>
<name>A0ABU9DHA0_9BACL</name>
<dbReference type="Gene3D" id="1.10.10.60">
    <property type="entry name" value="Homeodomain-like"/>
    <property type="match status" value="2"/>
</dbReference>
<dbReference type="RefSeq" id="WP_341414181.1">
    <property type="nucleotide sequence ID" value="NZ_JBBPCC010000002.1"/>
</dbReference>
<accession>A0ABU9DHA0</accession>
<dbReference type="SUPFAM" id="SSF46689">
    <property type="entry name" value="Homeodomain-like"/>
    <property type="match status" value="2"/>
</dbReference>
<keyword evidence="3" id="KW-0804">Transcription</keyword>
<dbReference type="Pfam" id="PF12833">
    <property type="entry name" value="HTH_18"/>
    <property type="match status" value="1"/>
</dbReference>
<evidence type="ECO:0000259" key="4">
    <source>
        <dbReference type="PROSITE" id="PS01124"/>
    </source>
</evidence>
<keyword evidence="1" id="KW-0805">Transcription regulation</keyword>
<dbReference type="InterPro" id="IPR009057">
    <property type="entry name" value="Homeodomain-like_sf"/>
</dbReference>
<dbReference type="Pfam" id="PF01497">
    <property type="entry name" value="Peripla_BP_2"/>
    <property type="match status" value="1"/>
</dbReference>
<evidence type="ECO:0000313" key="6">
    <source>
        <dbReference type="EMBL" id="MEK8127123.1"/>
    </source>
</evidence>
<organism evidence="6 7">
    <name type="scientific">Paenibacillus filicis</name>
    <dbReference type="NCBI Taxonomy" id="669464"/>
    <lineage>
        <taxon>Bacteria</taxon>
        <taxon>Bacillati</taxon>
        <taxon>Bacillota</taxon>
        <taxon>Bacilli</taxon>
        <taxon>Bacillales</taxon>
        <taxon>Paenibacillaceae</taxon>
        <taxon>Paenibacillus</taxon>
    </lineage>
</organism>
<protein>
    <submittedName>
        <fullName evidence="6">Helix-turn-helix domain-containing protein</fullName>
    </submittedName>
</protein>
<feature type="domain" description="Fe/B12 periplasmic-binding" evidence="5">
    <location>
        <begin position="279"/>
        <end position="553"/>
    </location>
</feature>
<gene>
    <name evidence="6" type="ORF">WMW72_04275</name>
</gene>